<geneLocation type="mitochondrion" evidence="2"/>
<name>A0A101LU61_PICGL</name>
<evidence type="ECO:0000313" key="2">
    <source>
        <dbReference type="EMBL" id="KUM45430.1"/>
    </source>
</evidence>
<proteinExistence type="predicted"/>
<feature type="transmembrane region" description="Helical" evidence="1">
    <location>
        <begin position="46"/>
        <end position="63"/>
    </location>
</feature>
<protein>
    <submittedName>
        <fullName evidence="2">Uncharacterized protein</fullName>
    </submittedName>
</protein>
<accession>A0A101LU61</accession>
<evidence type="ECO:0000256" key="1">
    <source>
        <dbReference type="SAM" id="Phobius"/>
    </source>
</evidence>
<keyword evidence="1" id="KW-1133">Transmembrane helix</keyword>
<dbReference type="EMBL" id="LKAM01000019">
    <property type="protein sequence ID" value="KUM45430.1"/>
    <property type="molecule type" value="Genomic_DNA"/>
</dbReference>
<sequence length="75" mass="9029">MIYVSLSTRYKVRSMIRARIMKYIIAATYFLSRWSSLLAHPRRRIYLIYVITLQSFLPLSLWSSDYVPLPHPYDE</sequence>
<gene>
    <name evidence="2" type="ORF">ABT39_MTgene2697</name>
</gene>
<organism evidence="2">
    <name type="scientific">Picea glauca</name>
    <name type="common">White spruce</name>
    <name type="synonym">Pinus glauca</name>
    <dbReference type="NCBI Taxonomy" id="3330"/>
    <lineage>
        <taxon>Eukaryota</taxon>
        <taxon>Viridiplantae</taxon>
        <taxon>Streptophyta</taxon>
        <taxon>Embryophyta</taxon>
        <taxon>Tracheophyta</taxon>
        <taxon>Spermatophyta</taxon>
        <taxon>Pinopsida</taxon>
        <taxon>Pinidae</taxon>
        <taxon>Conifers I</taxon>
        <taxon>Pinales</taxon>
        <taxon>Pinaceae</taxon>
        <taxon>Picea</taxon>
    </lineage>
</organism>
<reference evidence="2" key="1">
    <citation type="journal article" date="2015" name="Genome Biol. Evol.">
        <title>Organellar Genomes of White Spruce (Picea glauca): Assembly and Annotation.</title>
        <authorList>
            <person name="Jackman S.D."/>
            <person name="Warren R.L."/>
            <person name="Gibb E.A."/>
            <person name="Vandervalk B.P."/>
            <person name="Mohamadi H."/>
            <person name="Chu J."/>
            <person name="Raymond A."/>
            <person name="Pleasance S."/>
            <person name="Coope R."/>
            <person name="Wildung M.R."/>
            <person name="Ritland C.E."/>
            <person name="Bousquet J."/>
            <person name="Jones S.J."/>
            <person name="Bohlmann J."/>
            <person name="Birol I."/>
        </authorList>
    </citation>
    <scope>NUCLEOTIDE SEQUENCE [LARGE SCALE GENOMIC DNA]</scope>
    <source>
        <tissue evidence="2">Flushing bud</tissue>
    </source>
</reference>
<feature type="transmembrane region" description="Helical" evidence="1">
    <location>
        <begin position="20"/>
        <end position="39"/>
    </location>
</feature>
<dbReference type="AlphaFoldDB" id="A0A101LU61"/>
<keyword evidence="2" id="KW-0496">Mitochondrion</keyword>
<comment type="caution">
    <text evidence="2">The sequence shown here is derived from an EMBL/GenBank/DDBJ whole genome shotgun (WGS) entry which is preliminary data.</text>
</comment>
<keyword evidence="1" id="KW-0812">Transmembrane</keyword>
<keyword evidence="1" id="KW-0472">Membrane</keyword>